<reference evidence="2 3" key="1">
    <citation type="submission" date="2024-01" db="EMBL/GenBank/DDBJ databases">
        <title>The genomes of 5 underutilized Papilionoideae crops provide insights into root nodulation and disease resistanc.</title>
        <authorList>
            <person name="Jiang F."/>
        </authorList>
    </citation>
    <scope>NUCLEOTIDE SEQUENCE [LARGE SCALE GENOMIC DNA]</scope>
    <source>
        <strain evidence="2">LVBAO_FW01</strain>
        <tissue evidence="2">Leaves</tissue>
    </source>
</reference>
<sequence length="141" mass="16218">MALQGALRVSCAIFSPDQHMSTPTFNFDHGRDYKSYYCPLNIMTNRETIRADQDFNNQITKANSSFQYLYFWFIAMLLITLNLNLAYAVYRFNLVFRATIQFGALSCSTATGPLLHSFQKKKEKLFDLFPSGILRSSEKQA</sequence>
<accession>A0AAN9MDL9</accession>
<gene>
    <name evidence="2" type="ORF">VNO77_07799</name>
</gene>
<dbReference type="EMBL" id="JAYMYQ010000002">
    <property type="protein sequence ID" value="KAK7349918.1"/>
    <property type="molecule type" value="Genomic_DNA"/>
</dbReference>
<dbReference type="Proteomes" id="UP001367508">
    <property type="component" value="Unassembled WGS sequence"/>
</dbReference>
<feature type="transmembrane region" description="Helical" evidence="1">
    <location>
        <begin position="68"/>
        <end position="88"/>
    </location>
</feature>
<keyword evidence="1" id="KW-0472">Membrane</keyword>
<evidence type="ECO:0000313" key="3">
    <source>
        <dbReference type="Proteomes" id="UP001367508"/>
    </source>
</evidence>
<evidence type="ECO:0000313" key="2">
    <source>
        <dbReference type="EMBL" id="KAK7349918.1"/>
    </source>
</evidence>
<keyword evidence="1" id="KW-1133">Transmembrane helix</keyword>
<dbReference type="AlphaFoldDB" id="A0AAN9MDL9"/>
<evidence type="ECO:0000256" key="1">
    <source>
        <dbReference type="SAM" id="Phobius"/>
    </source>
</evidence>
<name>A0AAN9MDL9_CANGL</name>
<protein>
    <submittedName>
        <fullName evidence="2">Uncharacterized protein</fullName>
    </submittedName>
</protein>
<keyword evidence="1" id="KW-0812">Transmembrane</keyword>
<comment type="caution">
    <text evidence="2">The sequence shown here is derived from an EMBL/GenBank/DDBJ whole genome shotgun (WGS) entry which is preliminary data.</text>
</comment>
<organism evidence="2 3">
    <name type="scientific">Canavalia gladiata</name>
    <name type="common">Sword bean</name>
    <name type="synonym">Dolichos gladiatus</name>
    <dbReference type="NCBI Taxonomy" id="3824"/>
    <lineage>
        <taxon>Eukaryota</taxon>
        <taxon>Viridiplantae</taxon>
        <taxon>Streptophyta</taxon>
        <taxon>Embryophyta</taxon>
        <taxon>Tracheophyta</taxon>
        <taxon>Spermatophyta</taxon>
        <taxon>Magnoliopsida</taxon>
        <taxon>eudicotyledons</taxon>
        <taxon>Gunneridae</taxon>
        <taxon>Pentapetalae</taxon>
        <taxon>rosids</taxon>
        <taxon>fabids</taxon>
        <taxon>Fabales</taxon>
        <taxon>Fabaceae</taxon>
        <taxon>Papilionoideae</taxon>
        <taxon>50 kb inversion clade</taxon>
        <taxon>NPAAA clade</taxon>
        <taxon>indigoferoid/millettioid clade</taxon>
        <taxon>Phaseoleae</taxon>
        <taxon>Canavalia</taxon>
    </lineage>
</organism>
<keyword evidence="3" id="KW-1185">Reference proteome</keyword>
<proteinExistence type="predicted"/>